<dbReference type="InterPro" id="IPR010524">
    <property type="entry name" value="Sig_transdc_resp-reg_PrpR_N"/>
</dbReference>
<feature type="domain" description="Sigma-54 factor interaction" evidence="5">
    <location>
        <begin position="322"/>
        <end position="552"/>
    </location>
</feature>
<dbReference type="InterPro" id="IPR058031">
    <property type="entry name" value="AAA_lid_NorR"/>
</dbReference>
<evidence type="ECO:0000313" key="8">
    <source>
        <dbReference type="Proteomes" id="UP000295132"/>
    </source>
</evidence>
<dbReference type="RefSeq" id="WP_133333013.1">
    <property type="nucleotide sequence ID" value="NZ_SMYO01000002.1"/>
</dbReference>
<organism evidence="7 8">
    <name type="scientific">Bacillus salipaludis</name>
    <dbReference type="NCBI Taxonomy" id="2547811"/>
    <lineage>
        <taxon>Bacteria</taxon>
        <taxon>Bacillati</taxon>
        <taxon>Bacillota</taxon>
        <taxon>Bacilli</taxon>
        <taxon>Bacillales</taxon>
        <taxon>Bacillaceae</taxon>
        <taxon>Bacillus</taxon>
    </lineage>
</organism>
<dbReference type="EMBL" id="SMYO01000002">
    <property type="protein sequence ID" value="TDK64073.1"/>
    <property type="molecule type" value="Genomic_DNA"/>
</dbReference>
<keyword evidence="4" id="KW-0804">Transcription</keyword>
<keyword evidence="1" id="KW-0547">Nucleotide-binding</keyword>
<keyword evidence="3" id="KW-0805">Transcription regulation</keyword>
<comment type="caution">
    <text evidence="7">The sequence shown here is derived from an EMBL/GenBank/DDBJ whole genome shotgun (WGS) entry which is preliminary data.</text>
</comment>
<dbReference type="GO" id="GO:0000156">
    <property type="term" value="F:phosphorelay response regulator activity"/>
    <property type="evidence" value="ECO:0007669"/>
    <property type="project" value="InterPro"/>
</dbReference>
<dbReference type="Pfam" id="PF02954">
    <property type="entry name" value="HTH_8"/>
    <property type="match status" value="1"/>
</dbReference>
<evidence type="ECO:0000256" key="4">
    <source>
        <dbReference type="ARBA" id="ARBA00023163"/>
    </source>
</evidence>
<gene>
    <name evidence="7" type="ORF">E2K98_04180</name>
</gene>
<dbReference type="PROSITE" id="PS00676">
    <property type="entry name" value="SIGMA54_INTERACT_2"/>
    <property type="match status" value="1"/>
</dbReference>
<dbReference type="InterPro" id="IPR002197">
    <property type="entry name" value="HTH_Fis"/>
</dbReference>
<feature type="domain" description="PAS" evidence="6">
    <location>
        <begin position="192"/>
        <end position="231"/>
    </location>
</feature>
<dbReference type="PANTHER" id="PTHR32071:SF57">
    <property type="entry name" value="C4-DICARBOXYLATE TRANSPORT TRANSCRIPTIONAL REGULATORY PROTEIN DCTD"/>
    <property type="match status" value="1"/>
</dbReference>
<dbReference type="Pfam" id="PF00158">
    <property type="entry name" value="Sigma54_activat"/>
    <property type="match status" value="1"/>
</dbReference>
<dbReference type="PROSITE" id="PS00675">
    <property type="entry name" value="SIGMA54_INTERACT_1"/>
    <property type="match status" value="1"/>
</dbReference>
<dbReference type="FunFam" id="3.40.50.300:FF:000006">
    <property type="entry name" value="DNA-binding transcriptional regulator NtrC"/>
    <property type="match status" value="1"/>
</dbReference>
<dbReference type="InterPro" id="IPR025943">
    <property type="entry name" value="Sigma_54_int_dom_ATP-bd_2"/>
</dbReference>
<dbReference type="PROSITE" id="PS50045">
    <property type="entry name" value="SIGMA54_INTERACT_4"/>
    <property type="match status" value="1"/>
</dbReference>
<reference evidence="7 8" key="1">
    <citation type="submission" date="2019-03" db="EMBL/GenBank/DDBJ databases">
        <title>Bacillus niacini sp. nov. a Nicotinate-Metabolizing Mesophile Isolated from Soil.</title>
        <authorList>
            <person name="Zhang G."/>
        </authorList>
    </citation>
    <scope>NUCLEOTIDE SEQUENCE [LARGE SCALE GENOMIC DNA]</scope>
    <source>
        <strain evidence="7 8">WN066</strain>
    </source>
</reference>
<dbReference type="GO" id="GO:0006355">
    <property type="term" value="P:regulation of DNA-templated transcription"/>
    <property type="evidence" value="ECO:0007669"/>
    <property type="project" value="InterPro"/>
</dbReference>
<evidence type="ECO:0000259" key="6">
    <source>
        <dbReference type="PROSITE" id="PS50112"/>
    </source>
</evidence>
<dbReference type="InterPro" id="IPR003593">
    <property type="entry name" value="AAA+_ATPase"/>
</dbReference>
<dbReference type="Gene3D" id="1.10.8.60">
    <property type="match status" value="1"/>
</dbReference>
<dbReference type="Pfam" id="PF06506">
    <property type="entry name" value="PrpR_N"/>
    <property type="match status" value="1"/>
</dbReference>
<dbReference type="Gene3D" id="3.30.450.20">
    <property type="entry name" value="PAS domain"/>
    <property type="match status" value="1"/>
</dbReference>
<dbReference type="Gene3D" id="3.40.50.10660">
    <property type="entry name" value="PrpR receptor domain-like"/>
    <property type="match status" value="1"/>
</dbReference>
<proteinExistence type="predicted"/>
<dbReference type="InterPro" id="IPR002078">
    <property type="entry name" value="Sigma_54_int"/>
</dbReference>
<dbReference type="PANTHER" id="PTHR32071">
    <property type="entry name" value="TRANSCRIPTIONAL REGULATORY PROTEIN"/>
    <property type="match status" value="1"/>
</dbReference>
<sequence length="635" mass="72709">MKLFVSGFSPLDQYVEEAIKIRKANFQELVVQRLESRDILKNPTYIQNDDVLICGSTIYEVFKKINVRGQLVPMRVQTSDFFKALNQAAMVGNEVNIINYKEVFLKNDTEELERIFNIKIHQYYYTDTEGTDVLIDELIEKNQSIVIGSGLIVSKAIKKGLKGFIWYGEESIKVAVDIAFNLLMARFEEQSSHKRQEYILDHFNEGVLSLNVTGRIIQVNPKAVELLGLQKYRDLRGVSIKEIDELDCIYEHLVNSDYSGGKLLEYENKNLYLQSFPIYVKDVNDGSLFIISDAVEIQKHEKKIRRKLYDDSNRAIYEFEDIIGKSEIIQKVKNKAKKIAKSDANVLIIGESGTGKELFAQSIHNASLRLNEPFIAVNCAAIPENLLESEFFGYSEGAFTGAIKGGKPGLFELAHKGTLFLDELGEIPLSMQSKLLRILQEKMVRRVGSAKSIPVDVRIIAATNVNLPEQVEQGKFRLDLFYRIGVLKLNLPTLNQRIEDLEDLVLSYTTRRHPNFVNVIERWNKEISQLLAKCQWKGNIRELENNLERFFAYLESPINITKRDVLTNLIESLEDNHFSFNNQVTENETYQTLIKEAEINTIKGVLQKTNGNKKDAAKLLGMSRSTLWRKLNEIN</sequence>
<dbReference type="PROSITE" id="PS50112">
    <property type="entry name" value="PAS"/>
    <property type="match status" value="1"/>
</dbReference>
<dbReference type="SUPFAM" id="SSF46689">
    <property type="entry name" value="Homeodomain-like"/>
    <property type="match status" value="1"/>
</dbReference>
<dbReference type="Pfam" id="PF13188">
    <property type="entry name" value="PAS_8"/>
    <property type="match status" value="1"/>
</dbReference>
<protein>
    <submittedName>
        <fullName evidence="7">AAA family ATPase</fullName>
    </submittedName>
</protein>
<dbReference type="SUPFAM" id="SSF55785">
    <property type="entry name" value="PYP-like sensor domain (PAS domain)"/>
    <property type="match status" value="1"/>
</dbReference>
<evidence type="ECO:0000313" key="7">
    <source>
        <dbReference type="EMBL" id="TDK64073.1"/>
    </source>
</evidence>
<dbReference type="InterPro" id="IPR035965">
    <property type="entry name" value="PAS-like_dom_sf"/>
</dbReference>
<evidence type="ECO:0000259" key="5">
    <source>
        <dbReference type="PROSITE" id="PS50045"/>
    </source>
</evidence>
<dbReference type="Proteomes" id="UP000295132">
    <property type="component" value="Unassembled WGS sequence"/>
</dbReference>
<name>A0A4R5VXX6_9BACI</name>
<dbReference type="Pfam" id="PF25601">
    <property type="entry name" value="AAA_lid_14"/>
    <property type="match status" value="1"/>
</dbReference>
<dbReference type="SMART" id="SM00382">
    <property type="entry name" value="AAA"/>
    <property type="match status" value="1"/>
</dbReference>
<evidence type="ECO:0000256" key="1">
    <source>
        <dbReference type="ARBA" id="ARBA00022741"/>
    </source>
</evidence>
<dbReference type="GO" id="GO:0043565">
    <property type="term" value="F:sequence-specific DNA binding"/>
    <property type="evidence" value="ECO:0007669"/>
    <property type="project" value="InterPro"/>
</dbReference>
<dbReference type="InterPro" id="IPR025662">
    <property type="entry name" value="Sigma_54_int_dom_ATP-bd_1"/>
</dbReference>
<evidence type="ECO:0000256" key="3">
    <source>
        <dbReference type="ARBA" id="ARBA00023015"/>
    </source>
</evidence>
<dbReference type="SUPFAM" id="SSF159800">
    <property type="entry name" value="PrpR receptor domain-like"/>
    <property type="match status" value="1"/>
</dbReference>
<dbReference type="InterPro" id="IPR000014">
    <property type="entry name" value="PAS"/>
</dbReference>
<dbReference type="AlphaFoldDB" id="A0A4R5VXX6"/>
<dbReference type="Gene3D" id="3.40.50.300">
    <property type="entry name" value="P-loop containing nucleotide triphosphate hydrolases"/>
    <property type="match status" value="1"/>
</dbReference>
<dbReference type="InterPro" id="IPR027417">
    <property type="entry name" value="P-loop_NTPase"/>
</dbReference>
<dbReference type="InterPro" id="IPR009057">
    <property type="entry name" value="Homeodomain-like_sf"/>
</dbReference>
<dbReference type="SUPFAM" id="SSF52540">
    <property type="entry name" value="P-loop containing nucleoside triphosphate hydrolases"/>
    <property type="match status" value="1"/>
</dbReference>
<evidence type="ECO:0000256" key="2">
    <source>
        <dbReference type="ARBA" id="ARBA00022840"/>
    </source>
</evidence>
<accession>A0A4R5VXX6</accession>
<dbReference type="GO" id="GO:0005524">
    <property type="term" value="F:ATP binding"/>
    <property type="evidence" value="ECO:0007669"/>
    <property type="project" value="UniProtKB-KW"/>
</dbReference>
<dbReference type="PRINTS" id="PR01590">
    <property type="entry name" value="HTHFIS"/>
</dbReference>
<dbReference type="CDD" id="cd00009">
    <property type="entry name" value="AAA"/>
    <property type="match status" value="1"/>
</dbReference>
<keyword evidence="2" id="KW-0067">ATP-binding</keyword>
<dbReference type="Gene3D" id="1.10.10.60">
    <property type="entry name" value="Homeodomain-like"/>
    <property type="match status" value="1"/>
</dbReference>